<dbReference type="OrthoDB" id="10256524at2759"/>
<reference evidence="1 2" key="1">
    <citation type="submission" date="2020-10" db="EMBL/GenBank/DDBJ databases">
        <title>The Coptis chinensis genome and diversification of protoberbering-type alkaloids.</title>
        <authorList>
            <person name="Wang B."/>
            <person name="Shu S."/>
            <person name="Song C."/>
            <person name="Liu Y."/>
        </authorList>
    </citation>
    <scope>NUCLEOTIDE SEQUENCE [LARGE SCALE GENOMIC DNA]</scope>
    <source>
        <strain evidence="1">HL-2020</strain>
        <tissue evidence="1">Leaf</tissue>
    </source>
</reference>
<gene>
    <name evidence="1" type="ORF">IFM89_027073</name>
</gene>
<dbReference type="AlphaFoldDB" id="A0A835I5T8"/>
<evidence type="ECO:0000313" key="2">
    <source>
        <dbReference type="Proteomes" id="UP000631114"/>
    </source>
</evidence>
<keyword evidence="2" id="KW-1185">Reference proteome</keyword>
<organism evidence="1 2">
    <name type="scientific">Coptis chinensis</name>
    <dbReference type="NCBI Taxonomy" id="261450"/>
    <lineage>
        <taxon>Eukaryota</taxon>
        <taxon>Viridiplantae</taxon>
        <taxon>Streptophyta</taxon>
        <taxon>Embryophyta</taxon>
        <taxon>Tracheophyta</taxon>
        <taxon>Spermatophyta</taxon>
        <taxon>Magnoliopsida</taxon>
        <taxon>Ranunculales</taxon>
        <taxon>Ranunculaceae</taxon>
        <taxon>Coptidoideae</taxon>
        <taxon>Coptis</taxon>
    </lineage>
</organism>
<accession>A0A835I5T8</accession>
<sequence length="152" mass="17027">MEKLDRYYKEEIDGRVFIIVFFDSGVDLAADGLKLTSDGKPKILDILDWILNAKKGRTWSCKSLLWVEVFGLSRIVVMPEMGSDVSSSAVNEDLKDETSLKDLCWSSLNWSGLVTYLGGNSEKTHLGVSSLPSRIKEEEYVNTELKTEVEAS</sequence>
<comment type="caution">
    <text evidence="1">The sequence shown here is derived from an EMBL/GenBank/DDBJ whole genome shotgun (WGS) entry which is preliminary data.</text>
</comment>
<name>A0A835I5T8_9MAGN</name>
<proteinExistence type="predicted"/>
<dbReference type="Proteomes" id="UP000631114">
    <property type="component" value="Unassembled WGS sequence"/>
</dbReference>
<dbReference type="EMBL" id="JADFTS010000004">
    <property type="protein sequence ID" value="KAF9611129.1"/>
    <property type="molecule type" value="Genomic_DNA"/>
</dbReference>
<evidence type="ECO:0000313" key="1">
    <source>
        <dbReference type="EMBL" id="KAF9611129.1"/>
    </source>
</evidence>
<protein>
    <submittedName>
        <fullName evidence="1">Uncharacterized protein</fullName>
    </submittedName>
</protein>